<organism evidence="1 2">
    <name type="scientific">Burkholderia contaminans</name>
    <dbReference type="NCBI Taxonomy" id="488447"/>
    <lineage>
        <taxon>Bacteria</taxon>
        <taxon>Pseudomonadati</taxon>
        <taxon>Pseudomonadota</taxon>
        <taxon>Betaproteobacteria</taxon>
        <taxon>Burkholderiales</taxon>
        <taxon>Burkholderiaceae</taxon>
        <taxon>Burkholderia</taxon>
        <taxon>Burkholderia cepacia complex</taxon>
    </lineage>
</organism>
<dbReference type="AlphaFoldDB" id="A0A3N8NW63"/>
<comment type="caution">
    <text evidence="1">The sequence shown here is derived from an EMBL/GenBank/DDBJ whole genome shotgun (WGS) entry which is preliminary data.</text>
</comment>
<reference evidence="1 2" key="1">
    <citation type="submission" date="2018-08" db="EMBL/GenBank/DDBJ databases">
        <title>Comparative analysis of Burkholderia isolates from Puerto Rico.</title>
        <authorList>
            <person name="Hall C."/>
            <person name="Sahl J."/>
            <person name="Wagner D."/>
        </authorList>
    </citation>
    <scope>NUCLEOTIDE SEQUENCE [LARGE SCALE GENOMIC DNA]</scope>
    <source>
        <strain evidence="1 2">Bp9025</strain>
    </source>
</reference>
<evidence type="ECO:0000313" key="1">
    <source>
        <dbReference type="EMBL" id="RQT03175.1"/>
    </source>
</evidence>
<dbReference type="EMBL" id="QTQV01000047">
    <property type="protein sequence ID" value="RQT03175.1"/>
    <property type="molecule type" value="Genomic_DNA"/>
</dbReference>
<name>A0A3N8NW63_9BURK</name>
<evidence type="ECO:0000313" key="2">
    <source>
        <dbReference type="Proteomes" id="UP000277921"/>
    </source>
</evidence>
<protein>
    <submittedName>
        <fullName evidence="1">Uncharacterized protein</fullName>
    </submittedName>
</protein>
<accession>A0A3N8NW63</accession>
<sequence>MSADELDTLYTRAALYAFAALSPSERLACVDEFSLRLLAEKDVDVLGVAEELRDYLTDEPDQAIWETMRGAVLRFERVRAPVVPAYVRRAEDWLDRHALQRARKAAFADLFDSL</sequence>
<proteinExistence type="predicted"/>
<dbReference type="Proteomes" id="UP000277921">
    <property type="component" value="Unassembled WGS sequence"/>
</dbReference>
<gene>
    <name evidence="1" type="ORF">DF051_38495</name>
</gene>